<name>A0A2S6GF25_9PSEU</name>
<evidence type="ECO:0008006" key="4">
    <source>
        <dbReference type="Google" id="ProtNLM"/>
    </source>
</evidence>
<keyword evidence="3" id="KW-1185">Reference proteome</keyword>
<comment type="caution">
    <text evidence="2">The sequence shown here is derived from an EMBL/GenBank/DDBJ whole genome shotgun (WGS) entry which is preliminary data.</text>
</comment>
<reference evidence="2 3" key="1">
    <citation type="submission" date="2018-02" db="EMBL/GenBank/DDBJ databases">
        <title>Genomic Encyclopedia of Archaeal and Bacterial Type Strains, Phase II (KMG-II): from individual species to whole genera.</title>
        <authorList>
            <person name="Goeker M."/>
        </authorList>
    </citation>
    <scope>NUCLEOTIDE SEQUENCE [LARGE SCALE GENOMIC DNA]</scope>
    <source>
        <strain evidence="2 3">YU 961-1</strain>
    </source>
</reference>
<protein>
    <recommendedName>
        <fullName evidence="4">Ig-like domain-containing protein</fullName>
    </recommendedName>
</protein>
<feature type="chain" id="PRO_5015704317" description="Ig-like domain-containing protein" evidence="1">
    <location>
        <begin position="34"/>
        <end position="689"/>
    </location>
</feature>
<keyword evidence="1" id="KW-0732">Signal</keyword>
<proteinExistence type="predicted"/>
<dbReference type="Proteomes" id="UP000239203">
    <property type="component" value="Unassembled WGS sequence"/>
</dbReference>
<dbReference type="EMBL" id="PTIX01000024">
    <property type="protein sequence ID" value="PPK63834.1"/>
    <property type="molecule type" value="Genomic_DNA"/>
</dbReference>
<sequence>MRTSRALGRALRLGVATLCAVAGTAVVTNPAQATNPRQPTLGGLVPIGWLSTDSRTPRSAITTGDARVGAWLDEQGRKHLSKSYFAFDISNFRTATVFSARAVFPEVAANDCAKRRQTEVWELVPHDHTTSWADQPQELNILPSVKNTQCLASITYDATDAVKRAIRRGDKTITLAVRIAEDQQGNVAFGRTYSSWRQSVGVEYNTPPNTPTGLGLQQTYPAACPDYVSGSAVTFTASTSDPDGHQGYRAARWAFWPVDRPAQRVEQVYEGSGTVLGTVPQGLLVSGTRLAVAVRDEDGYTASAWTAPCVFTYDNQAPAVAPGVSSTVYPEGADWSGGENVPGEFVFTAGGVDDVVSYQYEGSGVRGSVAANGLGGSATITVTPEFWGFQYLDVTGVDRAGNRSPTRHYTYMVRPTSPTFENRGVKAGEPTTFTLTARQPGAVSATYRLENGPETTVPLDANGTAPMTVTVPTLQPVLRELVVWTTDASGHRSRTIRSTLFVDQALPQVEVTPVDAEAGAERVIGFTAARADVVSFSYRVKSSFPYDEFVAVPAVDGKATAKVTPAFGGYYEVEAYSTLASGERTGATTTQFYVTSPAPTVTSAEYPENATSGAPGQPGAFRMSLPGAMDFVIVFEGRYYYPQADADGAATVELTPTNPGPTSVSVTAMLATWEQSPTKEYAFTVGNGS</sequence>
<accession>A0A2S6GF25</accession>
<dbReference type="AlphaFoldDB" id="A0A2S6GF25"/>
<evidence type="ECO:0000313" key="3">
    <source>
        <dbReference type="Proteomes" id="UP000239203"/>
    </source>
</evidence>
<evidence type="ECO:0000256" key="1">
    <source>
        <dbReference type="SAM" id="SignalP"/>
    </source>
</evidence>
<feature type="signal peptide" evidence="1">
    <location>
        <begin position="1"/>
        <end position="33"/>
    </location>
</feature>
<evidence type="ECO:0000313" key="2">
    <source>
        <dbReference type="EMBL" id="PPK63834.1"/>
    </source>
</evidence>
<organism evidence="2 3">
    <name type="scientific">Actinokineospora auranticolor</name>
    <dbReference type="NCBI Taxonomy" id="155976"/>
    <lineage>
        <taxon>Bacteria</taxon>
        <taxon>Bacillati</taxon>
        <taxon>Actinomycetota</taxon>
        <taxon>Actinomycetes</taxon>
        <taxon>Pseudonocardiales</taxon>
        <taxon>Pseudonocardiaceae</taxon>
        <taxon>Actinokineospora</taxon>
    </lineage>
</organism>
<gene>
    <name evidence="2" type="ORF">CLV40_12478</name>
</gene>